<dbReference type="Proteomes" id="UP000184387">
    <property type="component" value="Unassembled WGS sequence"/>
</dbReference>
<evidence type="ECO:0000313" key="2">
    <source>
        <dbReference type="Proteomes" id="UP000184387"/>
    </source>
</evidence>
<dbReference type="STRING" id="198092.SAMN02745194_03803"/>
<dbReference type="OrthoDB" id="7277825at2"/>
<proteinExistence type="predicted"/>
<evidence type="ECO:0000313" key="1">
    <source>
        <dbReference type="EMBL" id="SHJ95157.1"/>
    </source>
</evidence>
<sequence>MRLAGLLLLALLIGAGGFLATEMLGSRRLADPTDRCAEAASAARQAFEAGPMARNGLRVTDLGPPLREKAPQGSVAGLILCRAEASFSTGAQETLWYALVPAASGGAGQFMIHAAPGEMGRRNILALR</sequence>
<gene>
    <name evidence="1" type="ORF">SAMN02745194_03803</name>
</gene>
<keyword evidence="2" id="KW-1185">Reference proteome</keyword>
<organism evidence="1 2">
    <name type="scientific">Muricoccus roseus</name>
    <dbReference type="NCBI Taxonomy" id="198092"/>
    <lineage>
        <taxon>Bacteria</taxon>
        <taxon>Pseudomonadati</taxon>
        <taxon>Pseudomonadota</taxon>
        <taxon>Alphaproteobacteria</taxon>
        <taxon>Acetobacterales</taxon>
        <taxon>Roseomonadaceae</taxon>
        <taxon>Muricoccus</taxon>
    </lineage>
</organism>
<dbReference type="AlphaFoldDB" id="A0A1M6NHJ2"/>
<accession>A0A1M6NHJ2</accession>
<protein>
    <submittedName>
        <fullName evidence="1">Uncharacterized protein</fullName>
    </submittedName>
</protein>
<name>A0A1M6NHJ2_9PROT</name>
<dbReference type="RefSeq" id="WP_073137642.1">
    <property type="nucleotide sequence ID" value="NZ_FQZF01000026.1"/>
</dbReference>
<reference evidence="1 2" key="1">
    <citation type="submission" date="2016-11" db="EMBL/GenBank/DDBJ databases">
        <authorList>
            <person name="Jaros S."/>
            <person name="Januszkiewicz K."/>
            <person name="Wedrychowicz H."/>
        </authorList>
    </citation>
    <scope>NUCLEOTIDE SEQUENCE [LARGE SCALE GENOMIC DNA]</scope>
    <source>
        <strain evidence="1 2">DSM 14916</strain>
    </source>
</reference>
<dbReference type="EMBL" id="FQZF01000026">
    <property type="protein sequence ID" value="SHJ95157.1"/>
    <property type="molecule type" value="Genomic_DNA"/>
</dbReference>